<dbReference type="STRING" id="9708.A0A2U3WT43"/>
<reference evidence="8" key="1">
    <citation type="submission" date="2025-08" db="UniProtKB">
        <authorList>
            <consortium name="RefSeq"/>
        </authorList>
    </citation>
    <scope>IDENTIFICATION</scope>
</reference>
<dbReference type="GO" id="GO:0048245">
    <property type="term" value="P:eosinophil chemotaxis"/>
    <property type="evidence" value="ECO:0007669"/>
    <property type="project" value="TreeGrafter"/>
</dbReference>
<name>A0A2U3WT43_ODORO</name>
<dbReference type="KEGG" id="oro:101371529"/>
<evidence type="ECO:0000256" key="5">
    <source>
        <dbReference type="SAM" id="SignalP"/>
    </source>
</evidence>
<feature type="domain" description="Chemokine interleukin-8-like" evidence="6">
    <location>
        <begin position="31"/>
        <end position="89"/>
    </location>
</feature>
<dbReference type="GO" id="GO:0061844">
    <property type="term" value="P:antimicrobial humoral immune response mediated by antimicrobial peptide"/>
    <property type="evidence" value="ECO:0007669"/>
    <property type="project" value="TreeGrafter"/>
</dbReference>
<proteinExistence type="inferred from homology"/>
<evidence type="ECO:0000256" key="2">
    <source>
        <dbReference type="ARBA" id="ARBA00022500"/>
    </source>
</evidence>
<dbReference type="Pfam" id="PF00048">
    <property type="entry name" value="IL8"/>
    <property type="match status" value="1"/>
</dbReference>
<accession>A0A2U3WT43</accession>
<organism evidence="7 8">
    <name type="scientific">Odobenus rosmarus divergens</name>
    <name type="common">Pacific walrus</name>
    <dbReference type="NCBI Taxonomy" id="9708"/>
    <lineage>
        <taxon>Eukaryota</taxon>
        <taxon>Metazoa</taxon>
        <taxon>Chordata</taxon>
        <taxon>Craniata</taxon>
        <taxon>Vertebrata</taxon>
        <taxon>Euteleostomi</taxon>
        <taxon>Mammalia</taxon>
        <taxon>Eutheria</taxon>
        <taxon>Laurasiatheria</taxon>
        <taxon>Carnivora</taxon>
        <taxon>Caniformia</taxon>
        <taxon>Pinnipedia</taxon>
        <taxon>Odobenidae</taxon>
        <taxon>Odobenus</taxon>
    </lineage>
</organism>
<keyword evidence="2" id="KW-0145">Chemotaxis</keyword>
<comment type="similarity">
    <text evidence="1">Belongs to the intercrine beta (chemokine CC) family.</text>
</comment>
<evidence type="ECO:0000313" key="7">
    <source>
        <dbReference type="Proteomes" id="UP000245340"/>
    </source>
</evidence>
<dbReference type="GO" id="GO:0030335">
    <property type="term" value="P:positive regulation of cell migration"/>
    <property type="evidence" value="ECO:0007669"/>
    <property type="project" value="TreeGrafter"/>
</dbReference>
<dbReference type="OrthoDB" id="9930747at2759"/>
<dbReference type="SMART" id="SM00199">
    <property type="entry name" value="SCY"/>
    <property type="match status" value="1"/>
</dbReference>
<dbReference type="RefSeq" id="XP_004412544.1">
    <property type="nucleotide sequence ID" value="XM_004412487.1"/>
</dbReference>
<dbReference type="GO" id="GO:0070098">
    <property type="term" value="P:chemokine-mediated signaling pathway"/>
    <property type="evidence" value="ECO:0007669"/>
    <property type="project" value="TreeGrafter"/>
</dbReference>
<dbReference type="InterPro" id="IPR039809">
    <property type="entry name" value="Chemokine_b/g/d"/>
</dbReference>
<dbReference type="GeneID" id="101371529"/>
<feature type="signal peptide" evidence="5">
    <location>
        <begin position="1"/>
        <end position="21"/>
    </location>
</feature>
<dbReference type="FunFam" id="2.40.50.40:FF:000002">
    <property type="entry name" value="C-C motif chemokine"/>
    <property type="match status" value="1"/>
</dbReference>
<dbReference type="InParanoid" id="A0A2U3WT43"/>
<evidence type="ECO:0000256" key="1">
    <source>
        <dbReference type="ARBA" id="ARBA00010868"/>
    </source>
</evidence>
<keyword evidence="7" id="KW-1185">Reference proteome</keyword>
<dbReference type="Gene3D" id="2.40.50.40">
    <property type="match status" value="1"/>
</dbReference>
<dbReference type="InterPro" id="IPR001811">
    <property type="entry name" value="Chemokine_IL8-like_dom"/>
</dbReference>
<dbReference type="Proteomes" id="UP000245340">
    <property type="component" value="Unplaced"/>
</dbReference>
<gene>
    <name evidence="8" type="primary">LOC101371529</name>
</gene>
<keyword evidence="5" id="KW-0732">Signal</keyword>
<dbReference type="GO" id="GO:0008009">
    <property type="term" value="F:chemokine activity"/>
    <property type="evidence" value="ECO:0007669"/>
    <property type="project" value="InterPro"/>
</dbReference>
<evidence type="ECO:0000256" key="3">
    <source>
        <dbReference type="ARBA" id="ARBA00022514"/>
    </source>
</evidence>
<evidence type="ECO:0000313" key="8">
    <source>
        <dbReference type="RefSeq" id="XP_004412544.1"/>
    </source>
</evidence>
<evidence type="ECO:0000256" key="4">
    <source>
        <dbReference type="ARBA" id="ARBA00023198"/>
    </source>
</evidence>
<dbReference type="AlphaFoldDB" id="A0A2U3WT43"/>
<dbReference type="GO" id="GO:0006954">
    <property type="term" value="P:inflammatory response"/>
    <property type="evidence" value="ECO:0007669"/>
    <property type="project" value="UniProtKB-KW"/>
</dbReference>
<dbReference type="GO" id="GO:0048020">
    <property type="term" value="F:CCR chemokine receptor binding"/>
    <property type="evidence" value="ECO:0007669"/>
    <property type="project" value="TreeGrafter"/>
</dbReference>
<feature type="chain" id="PRO_5015737522" evidence="5">
    <location>
        <begin position="22"/>
        <end position="107"/>
    </location>
</feature>
<dbReference type="PANTHER" id="PTHR12015:SF149">
    <property type="entry name" value="REGAKINE-1"/>
    <property type="match status" value="1"/>
</dbReference>
<dbReference type="SUPFAM" id="SSF54117">
    <property type="entry name" value="Interleukin 8-like chemokines"/>
    <property type="match status" value="1"/>
</dbReference>
<dbReference type="GO" id="GO:0005615">
    <property type="term" value="C:extracellular space"/>
    <property type="evidence" value="ECO:0007669"/>
    <property type="project" value="UniProtKB-KW"/>
</dbReference>
<evidence type="ECO:0000259" key="6">
    <source>
        <dbReference type="SMART" id="SM00199"/>
    </source>
</evidence>
<dbReference type="CDD" id="cd00272">
    <property type="entry name" value="Chemokine_CC"/>
    <property type="match status" value="1"/>
</dbReference>
<keyword evidence="3" id="KW-0202">Cytokine</keyword>
<dbReference type="PANTHER" id="PTHR12015">
    <property type="entry name" value="SMALL INDUCIBLE CYTOKINE A"/>
    <property type="match status" value="1"/>
</dbReference>
<keyword evidence="4" id="KW-0395">Inflammatory response</keyword>
<sequence>MKVILATLVFLLILAVLHSEANEEPVNKLTSHLCCLTYISRKVPLRIVKGYDRTSDQCPTPGVIFLTQQGRQICANPNVAWVQKYIRYLDHASKLSGSTGARMAEGV</sequence>
<dbReference type="InterPro" id="IPR036048">
    <property type="entry name" value="Interleukin_8-like_sf"/>
</dbReference>
<protein>
    <submittedName>
        <fullName evidence="8">Regakine-1-like</fullName>
    </submittedName>
</protein>